<evidence type="ECO:0000313" key="2">
    <source>
        <dbReference type="Proteomes" id="UP001433508"/>
    </source>
</evidence>
<evidence type="ECO:0000313" key="1">
    <source>
        <dbReference type="EMBL" id="KAK9239770.1"/>
    </source>
</evidence>
<proteinExistence type="predicted"/>
<dbReference type="EMBL" id="MU971344">
    <property type="protein sequence ID" value="KAK9239770.1"/>
    <property type="molecule type" value="Genomic_DNA"/>
</dbReference>
<protein>
    <submittedName>
        <fullName evidence="1">Translin</fullName>
    </submittedName>
</protein>
<reference evidence="2" key="1">
    <citation type="journal article" date="2024" name="Front. Bioeng. Biotechnol.">
        <title>Genome-scale model development and genomic sequencing of the oleaginous clade Lipomyces.</title>
        <authorList>
            <person name="Czajka J.J."/>
            <person name="Han Y."/>
            <person name="Kim J."/>
            <person name="Mondo S.J."/>
            <person name="Hofstad B.A."/>
            <person name="Robles A."/>
            <person name="Haridas S."/>
            <person name="Riley R."/>
            <person name="LaButti K."/>
            <person name="Pangilinan J."/>
            <person name="Andreopoulos W."/>
            <person name="Lipzen A."/>
            <person name="Yan J."/>
            <person name="Wang M."/>
            <person name="Ng V."/>
            <person name="Grigoriev I.V."/>
            <person name="Spatafora J.W."/>
            <person name="Magnuson J.K."/>
            <person name="Baker S.E."/>
            <person name="Pomraning K.R."/>
        </authorList>
    </citation>
    <scope>NUCLEOTIDE SEQUENCE [LARGE SCALE GENOMIC DNA]</scope>
    <source>
        <strain evidence="2">CBS 7786</strain>
    </source>
</reference>
<dbReference type="Proteomes" id="UP001433508">
    <property type="component" value="Unassembled WGS sequence"/>
</dbReference>
<keyword evidence="2" id="KW-1185">Reference proteome</keyword>
<accession>A0ACC3T7Y9</accession>
<gene>
    <name evidence="1" type="ORF">V1525DRAFT_17289</name>
</gene>
<comment type="caution">
    <text evidence="1">The sequence shown here is derived from an EMBL/GenBank/DDBJ whole genome shotgun (WGS) entry which is preliminary data.</text>
</comment>
<organism evidence="1 2">
    <name type="scientific">Lipomyces kononenkoae</name>
    <name type="common">Yeast</name>
    <dbReference type="NCBI Taxonomy" id="34357"/>
    <lineage>
        <taxon>Eukaryota</taxon>
        <taxon>Fungi</taxon>
        <taxon>Dikarya</taxon>
        <taxon>Ascomycota</taxon>
        <taxon>Saccharomycotina</taxon>
        <taxon>Lipomycetes</taxon>
        <taxon>Lipomycetales</taxon>
        <taxon>Lipomycetaceae</taxon>
        <taxon>Lipomyces</taxon>
    </lineage>
</organism>
<name>A0ACC3T7Y9_LIPKO</name>
<sequence>MSAVSVSIAAIDRDAVAALFSSFAGALDAHYETRDRVIKASRDITAASKKIIFALQRVKYAEVESHGEDTDKQGIELPPKIASDISGLERKIEEAFRAVKDDLQGPGAWRYHRQMSGAIQECIEALLFRGYLMDGWILSHAQVQKLIGHEFLVTDSDYILGLLDTTGELMRFAITNLYDAATSRVLQVSPVSRRICQLLRSLRIKLSGLQVSGTSQSTSAEFMKKMNTLYSSVDKVEKAVYSLVVRGSELPEGWTPGAVLDDTGMI</sequence>